<dbReference type="AlphaFoldDB" id="A0A4Q6XHJ2"/>
<dbReference type="Proteomes" id="UP000292110">
    <property type="component" value="Unassembled WGS sequence"/>
</dbReference>
<proteinExistence type="predicted"/>
<comment type="caution">
    <text evidence="2">The sequence shown here is derived from an EMBL/GenBank/DDBJ whole genome shotgun (WGS) entry which is preliminary data.</text>
</comment>
<organism evidence="2 3">
    <name type="scientific">Acinetobacter halotolerans</name>
    <dbReference type="NCBI Taxonomy" id="1752076"/>
    <lineage>
        <taxon>Bacteria</taxon>
        <taxon>Pseudomonadati</taxon>
        <taxon>Pseudomonadota</taxon>
        <taxon>Gammaproteobacteria</taxon>
        <taxon>Moraxellales</taxon>
        <taxon>Moraxellaceae</taxon>
        <taxon>Acinetobacter</taxon>
    </lineage>
</organism>
<keyword evidence="3" id="KW-1185">Reference proteome</keyword>
<evidence type="ECO:0000256" key="1">
    <source>
        <dbReference type="SAM" id="Coils"/>
    </source>
</evidence>
<name>A0A4Q6XHJ2_9GAMM</name>
<feature type="coiled-coil region" evidence="1">
    <location>
        <begin position="47"/>
        <end position="77"/>
    </location>
</feature>
<accession>A0A4Q6XHJ2</accession>
<protein>
    <submittedName>
        <fullName evidence="2">Uncharacterized protein</fullName>
    </submittedName>
</protein>
<sequence>MSRLEVLKKSLEKKEILFNEKLVNHFADVKSANGQPLNDKRNGGVTLDRWDKQNESLRNLKQSVEKTKSAIEREESKIAYVEALSSEIPKEIMDLVEKGILTQWRKNPNFFFVVGVEKARIVWDLKKKVVAHRYIREIKDKAQWALFRDVYNRLNAQLNTENSND</sequence>
<keyword evidence="1" id="KW-0175">Coiled coil</keyword>
<gene>
    <name evidence="2" type="ORF">EXE30_06705</name>
</gene>
<evidence type="ECO:0000313" key="2">
    <source>
        <dbReference type="EMBL" id="RZF53659.1"/>
    </source>
</evidence>
<reference evidence="2 3" key="1">
    <citation type="submission" date="2019-02" db="EMBL/GenBank/DDBJ databases">
        <title>The draft genome of Acinetobacter halotolerans strain JCM 31009.</title>
        <authorList>
            <person name="Qin J."/>
            <person name="Feng Y."/>
            <person name="Nemec A."/>
            <person name="Zong Z."/>
        </authorList>
    </citation>
    <scope>NUCLEOTIDE SEQUENCE [LARGE SCALE GENOMIC DNA]</scope>
    <source>
        <strain evidence="2 3">JCM 31009</strain>
    </source>
</reference>
<dbReference type="RefSeq" id="WP_130161729.1">
    <property type="nucleotide sequence ID" value="NZ_SGIM01000004.1"/>
</dbReference>
<dbReference type="EMBL" id="SGIM01000004">
    <property type="protein sequence ID" value="RZF53659.1"/>
    <property type="molecule type" value="Genomic_DNA"/>
</dbReference>
<evidence type="ECO:0000313" key="3">
    <source>
        <dbReference type="Proteomes" id="UP000292110"/>
    </source>
</evidence>